<dbReference type="Pfam" id="PF13554">
    <property type="entry name" value="Phage_tail_terminator_5"/>
    <property type="match status" value="1"/>
</dbReference>
<evidence type="ECO:0000313" key="1">
    <source>
        <dbReference type="EMBL" id="BCD88059.1"/>
    </source>
</evidence>
<dbReference type="RefSeq" id="WP_265168251.1">
    <property type="nucleotide sequence ID" value="NZ_AP023081.1"/>
</dbReference>
<organism evidence="1 2">
    <name type="scientific">Pseudomonas solani</name>
    <dbReference type="NCBI Taxonomy" id="2731552"/>
    <lineage>
        <taxon>Bacteria</taxon>
        <taxon>Pseudomonadati</taxon>
        <taxon>Pseudomonadota</taxon>
        <taxon>Gammaproteobacteria</taxon>
        <taxon>Pseudomonadales</taxon>
        <taxon>Pseudomonadaceae</taxon>
        <taxon>Pseudomonas</taxon>
    </lineage>
</organism>
<dbReference type="Gene3D" id="3.30.2000.20">
    <property type="match status" value="1"/>
</dbReference>
<evidence type="ECO:0008006" key="3">
    <source>
        <dbReference type="Google" id="ProtNLM"/>
    </source>
</evidence>
<dbReference type="InterPro" id="IPR025395">
    <property type="entry name" value="Phage_tail_terminator-like"/>
</dbReference>
<protein>
    <recommendedName>
        <fullName evidence="3">Tail terminator</fullName>
    </recommendedName>
</protein>
<evidence type="ECO:0000313" key="2">
    <source>
        <dbReference type="Proteomes" id="UP001064896"/>
    </source>
</evidence>
<reference evidence="1" key="1">
    <citation type="submission" date="2020-05" db="EMBL/GenBank/DDBJ databases">
        <title>Complete genome sequence of Pseudomonas sp. Sm006.</title>
        <authorList>
            <person name="Takeuchi K."/>
            <person name="Someya N."/>
        </authorList>
    </citation>
    <scope>NUCLEOTIDE SEQUENCE</scope>
    <source>
        <strain evidence="1">Sm006</strain>
    </source>
</reference>
<name>A0ABM7LEH4_9PSED</name>
<dbReference type="Proteomes" id="UP001064896">
    <property type="component" value="Chromosome"/>
</dbReference>
<gene>
    <name evidence="1" type="ORF">PSm6_44660</name>
</gene>
<accession>A0ABM7LEH4</accession>
<sequence length="137" mass="14694">MSHARARRAIEALLAPWAEARPIEVAFGAEPFTPPEGEIYLRAFLLPASTLSRYLGGEAYEFTGVYQVSIVVPNGRPAAEPEQLVDELADLFPVDMALSNGGFEGLVLTPVHPGPSIVEGTTYTVPTSFTYQGAADK</sequence>
<proteinExistence type="predicted"/>
<keyword evidence="2" id="KW-1185">Reference proteome</keyword>
<dbReference type="EMBL" id="AP023081">
    <property type="protein sequence ID" value="BCD88059.1"/>
    <property type="molecule type" value="Genomic_DNA"/>
</dbReference>